<keyword evidence="9" id="KW-0812">Transmembrane</keyword>
<dbReference type="GO" id="GO:0000155">
    <property type="term" value="F:phosphorelay sensor kinase activity"/>
    <property type="evidence" value="ECO:0007669"/>
    <property type="project" value="InterPro"/>
</dbReference>
<dbReference type="Gene3D" id="3.30.565.10">
    <property type="entry name" value="Histidine kinase-like ATPase, C-terminal domain"/>
    <property type="match status" value="1"/>
</dbReference>
<keyword evidence="8" id="KW-0902">Two-component regulatory system</keyword>
<protein>
    <recommendedName>
        <fullName evidence="2">histidine kinase</fullName>
        <ecNumber evidence="2">2.7.13.3</ecNumber>
    </recommendedName>
</protein>
<evidence type="ECO:0000256" key="7">
    <source>
        <dbReference type="ARBA" id="ARBA00022840"/>
    </source>
</evidence>
<dbReference type="Gene3D" id="1.20.5.1930">
    <property type="match status" value="1"/>
</dbReference>
<evidence type="ECO:0000259" key="10">
    <source>
        <dbReference type="Pfam" id="PF02518"/>
    </source>
</evidence>
<evidence type="ECO:0000256" key="3">
    <source>
        <dbReference type="ARBA" id="ARBA00022553"/>
    </source>
</evidence>
<dbReference type="AlphaFoldDB" id="A0A0A5G3J4"/>
<dbReference type="PANTHER" id="PTHR24421:SF10">
    <property type="entry name" value="NITRATE_NITRITE SENSOR PROTEIN NARQ"/>
    <property type="match status" value="1"/>
</dbReference>
<dbReference type="eggNOG" id="COG4585">
    <property type="taxonomic scope" value="Bacteria"/>
</dbReference>
<feature type="transmembrane region" description="Helical" evidence="9">
    <location>
        <begin position="21"/>
        <end position="38"/>
    </location>
</feature>
<sequence>MYVQSLTIDATYHLSPSLLKVLLAVNGSLSILTAFITGERIIESILIVSLFMIVLVTYHQIVFERNERKMMYEDLLEEYRKAKRLNVTANNNARIEERAKIARDIHDSVGHQLTALIMKLEVLSIQNPHINYNELKKMAKNSLEETRTAVTALQTEEHEGISSVVQLIRKLEAESHLHVQFTIKQGALSFPLTNQKSVVLYRIIQEALTNAMRHSQAREAKVTLATSATSDLSFEIRNAVFQPVSFSYGFGLTNMKKRIEEVEGTLTIQQTNESFIVFGTIP</sequence>
<evidence type="ECO:0000256" key="1">
    <source>
        <dbReference type="ARBA" id="ARBA00000085"/>
    </source>
</evidence>
<organism evidence="12 13">
    <name type="scientific">Pontibacillus litoralis JSM 072002</name>
    <dbReference type="NCBI Taxonomy" id="1385512"/>
    <lineage>
        <taxon>Bacteria</taxon>
        <taxon>Bacillati</taxon>
        <taxon>Bacillota</taxon>
        <taxon>Bacilli</taxon>
        <taxon>Bacillales</taxon>
        <taxon>Bacillaceae</taxon>
        <taxon>Pontibacillus</taxon>
    </lineage>
</organism>
<evidence type="ECO:0000256" key="8">
    <source>
        <dbReference type="ARBA" id="ARBA00023012"/>
    </source>
</evidence>
<evidence type="ECO:0000313" key="12">
    <source>
        <dbReference type="EMBL" id="KGX86599.1"/>
    </source>
</evidence>
<feature type="domain" description="Histidine kinase/HSP90-like ATPase" evidence="10">
    <location>
        <begin position="198"/>
        <end position="273"/>
    </location>
</feature>
<evidence type="ECO:0000256" key="9">
    <source>
        <dbReference type="SAM" id="Phobius"/>
    </source>
</evidence>
<dbReference type="Pfam" id="PF07730">
    <property type="entry name" value="HisKA_3"/>
    <property type="match status" value="1"/>
</dbReference>
<feature type="domain" description="Signal transduction histidine kinase subgroup 3 dimerisation and phosphoacceptor" evidence="11">
    <location>
        <begin position="97"/>
        <end position="156"/>
    </location>
</feature>
<keyword evidence="13" id="KW-1185">Reference proteome</keyword>
<dbReference type="GO" id="GO:0046983">
    <property type="term" value="F:protein dimerization activity"/>
    <property type="evidence" value="ECO:0007669"/>
    <property type="project" value="InterPro"/>
</dbReference>
<dbReference type="SUPFAM" id="SSF55874">
    <property type="entry name" value="ATPase domain of HSP90 chaperone/DNA topoisomerase II/histidine kinase"/>
    <property type="match status" value="1"/>
</dbReference>
<comment type="caution">
    <text evidence="12">The sequence shown here is derived from an EMBL/GenBank/DDBJ whole genome shotgun (WGS) entry which is preliminary data.</text>
</comment>
<dbReference type="EMBL" id="AVPG01000012">
    <property type="protein sequence ID" value="KGX86599.1"/>
    <property type="molecule type" value="Genomic_DNA"/>
</dbReference>
<keyword evidence="9" id="KW-0472">Membrane</keyword>
<accession>A0A0A5G3J4</accession>
<dbReference type="EC" id="2.7.13.3" evidence="2"/>
<evidence type="ECO:0000259" key="11">
    <source>
        <dbReference type="Pfam" id="PF07730"/>
    </source>
</evidence>
<evidence type="ECO:0000256" key="5">
    <source>
        <dbReference type="ARBA" id="ARBA00022741"/>
    </source>
</evidence>
<keyword evidence="7" id="KW-0067">ATP-binding</keyword>
<dbReference type="GO" id="GO:0005524">
    <property type="term" value="F:ATP binding"/>
    <property type="evidence" value="ECO:0007669"/>
    <property type="project" value="UniProtKB-KW"/>
</dbReference>
<evidence type="ECO:0000256" key="2">
    <source>
        <dbReference type="ARBA" id="ARBA00012438"/>
    </source>
</evidence>
<gene>
    <name evidence="12" type="ORF">N784_04310</name>
</gene>
<keyword evidence="5" id="KW-0547">Nucleotide-binding</keyword>
<dbReference type="InterPro" id="IPR050482">
    <property type="entry name" value="Sensor_HK_TwoCompSys"/>
</dbReference>
<proteinExistence type="predicted"/>
<name>A0A0A5G3J4_9BACI</name>
<dbReference type="InterPro" id="IPR011712">
    <property type="entry name" value="Sig_transdc_His_kin_sub3_dim/P"/>
</dbReference>
<dbReference type="InterPro" id="IPR036890">
    <property type="entry name" value="HATPase_C_sf"/>
</dbReference>
<keyword evidence="3" id="KW-0597">Phosphoprotein</keyword>
<keyword evidence="4" id="KW-0808">Transferase</keyword>
<dbReference type="InterPro" id="IPR003594">
    <property type="entry name" value="HATPase_dom"/>
</dbReference>
<evidence type="ECO:0000256" key="4">
    <source>
        <dbReference type="ARBA" id="ARBA00022679"/>
    </source>
</evidence>
<dbReference type="PANTHER" id="PTHR24421">
    <property type="entry name" value="NITRATE/NITRITE SENSOR PROTEIN NARX-RELATED"/>
    <property type="match status" value="1"/>
</dbReference>
<dbReference type="CDD" id="cd16917">
    <property type="entry name" value="HATPase_UhpB-NarQ-NarX-like"/>
    <property type="match status" value="1"/>
</dbReference>
<dbReference type="Pfam" id="PF02518">
    <property type="entry name" value="HATPase_c"/>
    <property type="match status" value="1"/>
</dbReference>
<dbReference type="Proteomes" id="UP000030401">
    <property type="component" value="Unassembled WGS sequence"/>
</dbReference>
<reference evidence="12 13" key="1">
    <citation type="submission" date="2013-08" db="EMBL/GenBank/DDBJ databases">
        <authorList>
            <person name="Huang J."/>
            <person name="Wang G."/>
        </authorList>
    </citation>
    <scope>NUCLEOTIDE SEQUENCE [LARGE SCALE GENOMIC DNA]</scope>
    <source>
        <strain evidence="12 13">JSM 072002</strain>
    </source>
</reference>
<evidence type="ECO:0000313" key="13">
    <source>
        <dbReference type="Proteomes" id="UP000030401"/>
    </source>
</evidence>
<feature type="transmembrane region" description="Helical" evidence="9">
    <location>
        <begin position="44"/>
        <end position="63"/>
    </location>
</feature>
<keyword evidence="6 12" id="KW-0418">Kinase</keyword>
<keyword evidence="9" id="KW-1133">Transmembrane helix</keyword>
<evidence type="ECO:0000256" key="6">
    <source>
        <dbReference type="ARBA" id="ARBA00022777"/>
    </source>
</evidence>
<dbReference type="GO" id="GO:0016020">
    <property type="term" value="C:membrane"/>
    <property type="evidence" value="ECO:0007669"/>
    <property type="project" value="InterPro"/>
</dbReference>
<comment type="catalytic activity">
    <reaction evidence="1">
        <text>ATP + protein L-histidine = ADP + protein N-phospho-L-histidine.</text>
        <dbReference type="EC" id="2.7.13.3"/>
    </reaction>
</comment>
<dbReference type="STRING" id="1385512.N784_04310"/>